<feature type="chain" id="PRO_5039624935" evidence="1">
    <location>
        <begin position="25"/>
        <end position="309"/>
    </location>
</feature>
<feature type="signal peptide" evidence="1">
    <location>
        <begin position="1"/>
        <end position="24"/>
    </location>
</feature>
<evidence type="ECO:0000313" key="3">
    <source>
        <dbReference type="Proteomes" id="UP000183263"/>
    </source>
</evidence>
<dbReference type="Pfam" id="PF20067">
    <property type="entry name" value="SSL_N"/>
    <property type="match status" value="1"/>
</dbReference>
<gene>
    <name evidence="2" type="ORF">SAMN05444695_10823</name>
</gene>
<evidence type="ECO:0000313" key="2">
    <source>
        <dbReference type="EMBL" id="SDI49190.1"/>
    </source>
</evidence>
<dbReference type="Gene3D" id="2.120.10.30">
    <property type="entry name" value="TolB, C-terminal domain"/>
    <property type="match status" value="1"/>
</dbReference>
<sequence length="309" mass="31039">MTERAARRAGAAVAGVAAIGLALAAVPAATAQEPGTAPTSCADAASAVEIGAGVPLLDWSENVGFDGDGNLWVSRVLRGEVQRHDETGAVTASVAVDSPGAIRLGPDGLLYVTFGDTVTNMLPGVDGGGVVRFDPSATDPVVEEFVTGLGMANGADFDEDGNLYVADTGSGVVRIGTDGVVDTEWSAQTQRFMVNGVAVRDGSVYVTVMHTGEILRIPIDDPANPAVVARTTLGTTPISAVPDDLAFGADGALYVATSIGRLVRVDPDSGAGCTVAAGEPLTSVVTIPGTPDLAVGTLAGNILRVTPAS</sequence>
<proteinExistence type="predicted"/>
<dbReference type="RefSeq" id="WP_072738495.1">
    <property type="nucleotide sequence ID" value="NZ_CP048813.1"/>
</dbReference>
<dbReference type="EMBL" id="FNDN01000008">
    <property type="protein sequence ID" value="SDI49190.1"/>
    <property type="molecule type" value="Genomic_DNA"/>
</dbReference>
<dbReference type="AlphaFoldDB" id="A0A1G8L209"/>
<dbReference type="InterPro" id="IPR051344">
    <property type="entry name" value="Vgb"/>
</dbReference>
<dbReference type="OrthoDB" id="9768084at2"/>
<dbReference type="Proteomes" id="UP000183263">
    <property type="component" value="Unassembled WGS sequence"/>
</dbReference>
<dbReference type="PANTHER" id="PTHR40274">
    <property type="entry name" value="VIRGINIAMYCIN B LYASE"/>
    <property type="match status" value="1"/>
</dbReference>
<dbReference type="PANTHER" id="PTHR40274:SF3">
    <property type="entry name" value="VIRGINIAMYCIN B LYASE"/>
    <property type="match status" value="1"/>
</dbReference>
<keyword evidence="3" id="KW-1185">Reference proteome</keyword>
<organism evidence="2 3">
    <name type="scientific">Rhodococcus triatomae</name>
    <dbReference type="NCBI Taxonomy" id="300028"/>
    <lineage>
        <taxon>Bacteria</taxon>
        <taxon>Bacillati</taxon>
        <taxon>Actinomycetota</taxon>
        <taxon>Actinomycetes</taxon>
        <taxon>Mycobacteriales</taxon>
        <taxon>Nocardiaceae</taxon>
        <taxon>Rhodococcus</taxon>
    </lineage>
</organism>
<name>A0A1G8L209_9NOCA</name>
<keyword evidence="1" id="KW-0732">Signal</keyword>
<dbReference type="InterPro" id="IPR011042">
    <property type="entry name" value="6-blade_b-propeller_TolB-like"/>
</dbReference>
<evidence type="ECO:0000256" key="1">
    <source>
        <dbReference type="SAM" id="SignalP"/>
    </source>
</evidence>
<reference evidence="2 3" key="1">
    <citation type="submission" date="2016-10" db="EMBL/GenBank/DDBJ databases">
        <authorList>
            <person name="de Groot N.N."/>
        </authorList>
    </citation>
    <scope>NUCLEOTIDE SEQUENCE [LARGE SCALE GENOMIC DNA]</scope>
    <source>
        <strain evidence="2 3">DSM 44892</strain>
    </source>
</reference>
<protein>
    <submittedName>
        <fullName evidence="2">Sugar lactone lactonase YvrE</fullName>
    </submittedName>
</protein>
<accession>A0A1G8L209</accession>
<dbReference type="SUPFAM" id="SSF63829">
    <property type="entry name" value="Calcium-dependent phosphotriesterase"/>
    <property type="match status" value="1"/>
</dbReference>